<dbReference type="Proteomes" id="UP001303046">
    <property type="component" value="Unassembled WGS sequence"/>
</dbReference>
<name>A0ABR1CLD0_NECAM</name>
<comment type="caution">
    <text evidence="1">The sequence shown here is derived from an EMBL/GenBank/DDBJ whole genome shotgun (WGS) entry which is preliminary data.</text>
</comment>
<keyword evidence="2" id="KW-1185">Reference proteome</keyword>
<evidence type="ECO:0000313" key="2">
    <source>
        <dbReference type="Proteomes" id="UP001303046"/>
    </source>
</evidence>
<accession>A0ABR1CLD0</accession>
<evidence type="ECO:0000313" key="1">
    <source>
        <dbReference type="EMBL" id="KAK6738910.1"/>
    </source>
</evidence>
<organism evidence="1 2">
    <name type="scientific">Necator americanus</name>
    <name type="common">Human hookworm</name>
    <dbReference type="NCBI Taxonomy" id="51031"/>
    <lineage>
        <taxon>Eukaryota</taxon>
        <taxon>Metazoa</taxon>
        <taxon>Ecdysozoa</taxon>
        <taxon>Nematoda</taxon>
        <taxon>Chromadorea</taxon>
        <taxon>Rhabditida</taxon>
        <taxon>Rhabditina</taxon>
        <taxon>Rhabditomorpha</taxon>
        <taxon>Strongyloidea</taxon>
        <taxon>Ancylostomatidae</taxon>
        <taxon>Bunostominae</taxon>
        <taxon>Necator</taxon>
    </lineage>
</organism>
<proteinExistence type="predicted"/>
<gene>
    <name evidence="1" type="primary">Necator_chrII.g8587</name>
    <name evidence="1" type="ORF">RB195_020792</name>
</gene>
<reference evidence="1 2" key="1">
    <citation type="submission" date="2023-08" db="EMBL/GenBank/DDBJ databases">
        <title>A Necator americanus chromosomal reference genome.</title>
        <authorList>
            <person name="Ilik V."/>
            <person name="Petrzelkova K.J."/>
            <person name="Pardy F."/>
            <person name="Fuh T."/>
            <person name="Niatou-Singa F.S."/>
            <person name="Gouil Q."/>
            <person name="Baker L."/>
            <person name="Ritchie M.E."/>
            <person name="Jex A.R."/>
            <person name="Gazzola D."/>
            <person name="Li H."/>
            <person name="Toshio Fujiwara R."/>
            <person name="Zhan B."/>
            <person name="Aroian R.V."/>
            <person name="Pafco B."/>
            <person name="Schwarz E.M."/>
        </authorList>
    </citation>
    <scope>NUCLEOTIDE SEQUENCE [LARGE SCALE GENOMIC DNA]</scope>
    <source>
        <strain evidence="1 2">Aroian</strain>
        <tissue evidence="1">Whole animal</tissue>
    </source>
</reference>
<protein>
    <submittedName>
        <fullName evidence="1">Uncharacterized protein</fullName>
    </submittedName>
</protein>
<dbReference type="EMBL" id="JAVFWL010000002">
    <property type="protein sequence ID" value="KAK6738910.1"/>
    <property type="molecule type" value="Genomic_DNA"/>
</dbReference>
<sequence length="139" mass="15589">MKKRLTRNRGTARNGRLQKMAIFLFVFTVLGILYSSRTLLLAKNFAPGIRIRRTAYPPRLNMSECPAFFGKVTIFIATGSLQDMKGKYAVAQRSLNCYLKTVKYKLIVVDLSTDPRVKRSCSMHKSVGFPSVAVSVPPV</sequence>